<evidence type="ECO:0000313" key="2">
    <source>
        <dbReference type="Proteomes" id="UP001198830"/>
    </source>
</evidence>
<proteinExistence type="predicted"/>
<gene>
    <name evidence="1" type="ORF">LL253_17710</name>
</gene>
<dbReference type="RefSeq" id="WP_228228003.1">
    <property type="nucleotide sequence ID" value="NZ_JAJGNP010000021.1"/>
</dbReference>
<keyword evidence="2" id="KW-1185">Reference proteome</keyword>
<dbReference type="EMBL" id="JAJGNP010000021">
    <property type="protein sequence ID" value="MCC4234512.1"/>
    <property type="molecule type" value="Genomic_DNA"/>
</dbReference>
<dbReference type="Proteomes" id="UP001198830">
    <property type="component" value="Unassembled WGS sequence"/>
</dbReference>
<evidence type="ECO:0008006" key="3">
    <source>
        <dbReference type="Google" id="ProtNLM"/>
    </source>
</evidence>
<comment type="caution">
    <text evidence="1">The sequence shown here is derived from an EMBL/GenBank/DDBJ whole genome shotgun (WGS) entry which is preliminary data.</text>
</comment>
<evidence type="ECO:0000313" key="1">
    <source>
        <dbReference type="EMBL" id="MCC4234512.1"/>
    </source>
</evidence>
<sequence>MTAHAMPRRRQRAKADYPGKVAIRHAREAAEAMGINPGGLEICPDGTIRIFDRATIPTAAPKDEFEEWLQSGKLG</sequence>
<reference evidence="1 2" key="1">
    <citation type="submission" date="2021-10" db="EMBL/GenBank/DDBJ databases">
        <title>The diversity and Nitrogen Metabolism of Culturable Nitrate-Utilizing Bacteria Within the Oxygen Minimum Zone of the Changjiang (Yangtze River)Estuary.</title>
        <authorList>
            <person name="Zhang D."/>
            <person name="Zheng J."/>
            <person name="Liu S."/>
            <person name="He W."/>
        </authorList>
    </citation>
    <scope>NUCLEOTIDE SEQUENCE [LARGE SCALE GENOMIC DNA]</scope>
    <source>
        <strain evidence="1 2">FXH275-2</strain>
    </source>
</reference>
<protein>
    <recommendedName>
        <fullName evidence="3">AbrB/MazE/SpoVT family DNA-binding domain-containing protein</fullName>
    </recommendedName>
</protein>
<name>A0ABS8H9Y3_9SPHN</name>
<organism evidence="1 2">
    <name type="scientific">Sphingobium soli</name>
    <dbReference type="NCBI Taxonomy" id="1591116"/>
    <lineage>
        <taxon>Bacteria</taxon>
        <taxon>Pseudomonadati</taxon>
        <taxon>Pseudomonadota</taxon>
        <taxon>Alphaproteobacteria</taxon>
        <taxon>Sphingomonadales</taxon>
        <taxon>Sphingomonadaceae</taxon>
        <taxon>Sphingobium</taxon>
    </lineage>
</organism>
<accession>A0ABS8H9Y3</accession>